<comment type="caution">
    <text evidence="2">The sequence shown here is derived from an EMBL/GenBank/DDBJ whole genome shotgun (WGS) entry which is preliminary data.</text>
</comment>
<reference evidence="2 3" key="1">
    <citation type="submission" date="2018-08" db="EMBL/GenBank/DDBJ databases">
        <title>A genome reference for cultivated species of the human gut microbiota.</title>
        <authorList>
            <person name="Zou Y."/>
            <person name="Xue W."/>
            <person name="Luo G."/>
        </authorList>
    </citation>
    <scope>NUCLEOTIDE SEQUENCE [LARGE SCALE GENOMIC DNA]</scope>
    <source>
        <strain evidence="2 3">OM05-15BH</strain>
    </source>
</reference>
<dbReference type="Proteomes" id="UP000260983">
    <property type="component" value="Unassembled WGS sequence"/>
</dbReference>
<sequence length="171" mass="19064">MIAEKKERAKPTRGFKRVWQLSLRCIINNVPLTMAQKTCLYRLIGVNMGEGVLMGKIIIDGIHPEDIFIGSGTTITQGTVLLTHFYDTSNLKEHAYYRGKIHIGKNCYIGMNTIFTKSVTIGDGVVIGAGSVVNKDIPPYQVWAGVPVRFICNRYKDESEIPTNANEFKAI</sequence>
<evidence type="ECO:0000256" key="1">
    <source>
        <dbReference type="ARBA" id="ARBA00007274"/>
    </source>
</evidence>
<gene>
    <name evidence="2" type="ORF">DXB65_01690</name>
</gene>
<dbReference type="PANTHER" id="PTHR43300">
    <property type="entry name" value="ACETYLTRANSFERASE"/>
    <property type="match status" value="1"/>
</dbReference>
<keyword evidence="2" id="KW-0012">Acyltransferase</keyword>
<evidence type="ECO:0000313" key="2">
    <source>
        <dbReference type="EMBL" id="RGN40366.1"/>
    </source>
</evidence>
<dbReference type="InterPro" id="IPR050179">
    <property type="entry name" value="Trans_hexapeptide_repeat"/>
</dbReference>
<dbReference type="GO" id="GO:0016746">
    <property type="term" value="F:acyltransferase activity"/>
    <property type="evidence" value="ECO:0007669"/>
    <property type="project" value="UniProtKB-KW"/>
</dbReference>
<dbReference type="EMBL" id="QSUL01000001">
    <property type="protein sequence ID" value="RGN40366.1"/>
    <property type="molecule type" value="Genomic_DNA"/>
</dbReference>
<comment type="similarity">
    <text evidence="1">Belongs to the transferase hexapeptide repeat family.</text>
</comment>
<organism evidence="2 3">
    <name type="scientific">Bacteroides oleiciplenus</name>
    <dbReference type="NCBI Taxonomy" id="626931"/>
    <lineage>
        <taxon>Bacteria</taxon>
        <taxon>Pseudomonadati</taxon>
        <taxon>Bacteroidota</taxon>
        <taxon>Bacteroidia</taxon>
        <taxon>Bacteroidales</taxon>
        <taxon>Bacteroidaceae</taxon>
        <taxon>Bacteroides</taxon>
    </lineage>
</organism>
<evidence type="ECO:0000313" key="3">
    <source>
        <dbReference type="Proteomes" id="UP000260983"/>
    </source>
</evidence>
<dbReference type="CDD" id="cd04647">
    <property type="entry name" value="LbH_MAT_like"/>
    <property type="match status" value="1"/>
</dbReference>
<accession>A0A3E5BRW6</accession>
<name>A0A3E5BRW6_9BACE</name>
<proteinExistence type="inferred from homology"/>
<dbReference type="Gene3D" id="2.160.10.10">
    <property type="entry name" value="Hexapeptide repeat proteins"/>
    <property type="match status" value="1"/>
</dbReference>
<dbReference type="SUPFAM" id="SSF51161">
    <property type="entry name" value="Trimeric LpxA-like enzymes"/>
    <property type="match status" value="1"/>
</dbReference>
<dbReference type="PANTHER" id="PTHR43300:SF11">
    <property type="entry name" value="ACETYLTRANSFERASE RV3034C-RELATED"/>
    <property type="match status" value="1"/>
</dbReference>
<keyword evidence="2" id="KW-0808">Transferase</keyword>
<protein>
    <submittedName>
        <fullName evidence="2">Acyltransferase</fullName>
    </submittedName>
</protein>
<dbReference type="InterPro" id="IPR001451">
    <property type="entry name" value="Hexapep"/>
</dbReference>
<dbReference type="InterPro" id="IPR011004">
    <property type="entry name" value="Trimer_LpxA-like_sf"/>
</dbReference>
<dbReference type="Pfam" id="PF00132">
    <property type="entry name" value="Hexapep"/>
    <property type="match status" value="1"/>
</dbReference>
<dbReference type="AlphaFoldDB" id="A0A3E5BRW6"/>